<accession>A0A5B7HWD1</accession>
<reference evidence="2 3" key="1">
    <citation type="submission" date="2019-05" db="EMBL/GenBank/DDBJ databases">
        <title>Another draft genome of Portunus trituberculatus and its Hox gene families provides insights of decapod evolution.</title>
        <authorList>
            <person name="Jeong J.-H."/>
            <person name="Song I."/>
            <person name="Kim S."/>
            <person name="Choi T."/>
            <person name="Kim D."/>
            <person name="Ryu S."/>
            <person name="Kim W."/>
        </authorList>
    </citation>
    <scope>NUCLEOTIDE SEQUENCE [LARGE SCALE GENOMIC DNA]</scope>
    <source>
        <tissue evidence="2">Muscle</tissue>
    </source>
</reference>
<keyword evidence="3" id="KW-1185">Reference proteome</keyword>
<proteinExistence type="predicted"/>
<dbReference type="Proteomes" id="UP000324222">
    <property type="component" value="Unassembled WGS sequence"/>
</dbReference>
<dbReference type="AlphaFoldDB" id="A0A5B7HWD1"/>
<feature type="compositionally biased region" description="Basic and acidic residues" evidence="1">
    <location>
        <begin position="16"/>
        <end position="28"/>
    </location>
</feature>
<feature type="region of interest" description="Disordered" evidence="1">
    <location>
        <begin position="1"/>
        <end position="31"/>
    </location>
</feature>
<dbReference type="EMBL" id="VSRR010041660">
    <property type="protein sequence ID" value="MPC75692.1"/>
    <property type="molecule type" value="Genomic_DNA"/>
</dbReference>
<comment type="caution">
    <text evidence="2">The sequence shown here is derived from an EMBL/GenBank/DDBJ whole genome shotgun (WGS) entry which is preliminary data.</text>
</comment>
<organism evidence="2 3">
    <name type="scientific">Portunus trituberculatus</name>
    <name type="common">Swimming crab</name>
    <name type="synonym">Neptunus trituberculatus</name>
    <dbReference type="NCBI Taxonomy" id="210409"/>
    <lineage>
        <taxon>Eukaryota</taxon>
        <taxon>Metazoa</taxon>
        <taxon>Ecdysozoa</taxon>
        <taxon>Arthropoda</taxon>
        <taxon>Crustacea</taxon>
        <taxon>Multicrustacea</taxon>
        <taxon>Malacostraca</taxon>
        <taxon>Eumalacostraca</taxon>
        <taxon>Eucarida</taxon>
        <taxon>Decapoda</taxon>
        <taxon>Pleocyemata</taxon>
        <taxon>Brachyura</taxon>
        <taxon>Eubrachyura</taxon>
        <taxon>Portunoidea</taxon>
        <taxon>Portunidae</taxon>
        <taxon>Portuninae</taxon>
        <taxon>Portunus</taxon>
    </lineage>
</organism>
<evidence type="ECO:0000256" key="1">
    <source>
        <dbReference type="SAM" id="MobiDB-lite"/>
    </source>
</evidence>
<name>A0A5B7HWD1_PORTR</name>
<evidence type="ECO:0000313" key="3">
    <source>
        <dbReference type="Proteomes" id="UP000324222"/>
    </source>
</evidence>
<sequence>MFTRQTNGGHGRFARRGGEKRREEERKGNSTKFRLVAYFMHKGISVSSGVVGVRRSPELRRRQCNQVRRILPVST</sequence>
<protein>
    <submittedName>
        <fullName evidence="2">Uncharacterized protein</fullName>
    </submittedName>
</protein>
<evidence type="ECO:0000313" key="2">
    <source>
        <dbReference type="EMBL" id="MPC75692.1"/>
    </source>
</evidence>
<gene>
    <name evidence="2" type="ORF">E2C01_070085</name>
</gene>